<dbReference type="PROSITE" id="PS00588">
    <property type="entry name" value="FLAGELLA_BB_ROD"/>
    <property type="match status" value="1"/>
</dbReference>
<organism evidence="2">
    <name type="scientific">marine metagenome</name>
    <dbReference type="NCBI Taxonomy" id="408172"/>
    <lineage>
        <taxon>unclassified sequences</taxon>
        <taxon>metagenomes</taxon>
        <taxon>ecological metagenomes</taxon>
    </lineage>
</organism>
<dbReference type="EMBL" id="UINC01005961">
    <property type="protein sequence ID" value="SVA24631.1"/>
    <property type="molecule type" value="Genomic_DNA"/>
</dbReference>
<dbReference type="InterPro" id="IPR001444">
    <property type="entry name" value="Flag_bb_rod_N"/>
</dbReference>
<dbReference type="AlphaFoldDB" id="A0A381UA56"/>
<protein>
    <recommendedName>
        <fullName evidence="1">Flagellar basal body rod protein N-terminal domain-containing protein</fullName>
    </recommendedName>
</protein>
<sequence length="34" mass="3469">MSLISTLFTGVSGLSGQSKAMEIIGDNIANVNTV</sequence>
<accession>A0A381UA56</accession>
<gene>
    <name evidence="2" type="ORF">METZ01_LOCUS77485</name>
</gene>
<dbReference type="InterPro" id="IPR019776">
    <property type="entry name" value="Flagellar_basal_body_rod_CS"/>
</dbReference>
<feature type="domain" description="Flagellar basal body rod protein N-terminal" evidence="1">
    <location>
        <begin position="9"/>
        <end position="34"/>
    </location>
</feature>
<name>A0A381UA56_9ZZZZ</name>
<dbReference type="Pfam" id="PF00460">
    <property type="entry name" value="Flg_bb_rod"/>
    <property type="match status" value="1"/>
</dbReference>
<evidence type="ECO:0000313" key="2">
    <source>
        <dbReference type="EMBL" id="SVA24631.1"/>
    </source>
</evidence>
<reference evidence="2" key="1">
    <citation type="submission" date="2018-05" db="EMBL/GenBank/DDBJ databases">
        <authorList>
            <person name="Lanie J.A."/>
            <person name="Ng W.-L."/>
            <person name="Kazmierczak K.M."/>
            <person name="Andrzejewski T.M."/>
            <person name="Davidsen T.M."/>
            <person name="Wayne K.J."/>
            <person name="Tettelin H."/>
            <person name="Glass J.I."/>
            <person name="Rusch D."/>
            <person name="Podicherti R."/>
            <person name="Tsui H.-C.T."/>
            <person name="Winkler M.E."/>
        </authorList>
    </citation>
    <scope>NUCLEOTIDE SEQUENCE</scope>
</reference>
<proteinExistence type="predicted"/>
<feature type="non-terminal residue" evidence="2">
    <location>
        <position position="34"/>
    </location>
</feature>
<evidence type="ECO:0000259" key="1">
    <source>
        <dbReference type="Pfam" id="PF00460"/>
    </source>
</evidence>